<name>A0A0F9M6V8_9ZZZZ</name>
<feature type="compositionally biased region" description="Pro residues" evidence="4">
    <location>
        <begin position="1"/>
        <end position="16"/>
    </location>
</feature>
<keyword evidence="1" id="KW-0805">Transcription regulation</keyword>
<dbReference type="SUPFAM" id="SSF46894">
    <property type="entry name" value="C-terminal effector domain of the bipartite response regulators"/>
    <property type="match status" value="1"/>
</dbReference>
<evidence type="ECO:0000256" key="3">
    <source>
        <dbReference type="ARBA" id="ARBA00023163"/>
    </source>
</evidence>
<dbReference type="Gene3D" id="1.10.10.10">
    <property type="entry name" value="Winged helix-like DNA-binding domain superfamily/Winged helix DNA-binding domain"/>
    <property type="match status" value="1"/>
</dbReference>
<dbReference type="PRINTS" id="PR00038">
    <property type="entry name" value="HTHLUXR"/>
</dbReference>
<dbReference type="CDD" id="cd06170">
    <property type="entry name" value="LuxR_C_like"/>
    <property type="match status" value="1"/>
</dbReference>
<dbReference type="AlphaFoldDB" id="A0A0F9M6V8"/>
<sequence length="418" mass="45116">QKPPEDGTPPPLPAPTPAKSQLTPEETLAYQNREIARELWMLEKHLAQGCRIPDNSGTPIPCDCCEKGGFIAALALEAIPIAERVSLPSEDYQAVVAWAEALGPKVTVDAIVSGVYDYRALSGEASALRKKLMGTLALGALKSSISIPGNPGKVPGNPGELVKLEEEIHQYLLGQQRPQESMSETIARLTKGEVVVEENLLSSAQHQVLALAAEGLTNKEIADRLSIEPGTVRVHLRDIRRQIGVLTTEEARAAFGKPTLRERVPISVLRKPLPEEVPKEALRLERRAQESLEILVDEVEGHPSTETVGKLEEKLSALAGEVQASLELAPKGGVNAVRLAILRGRLATINEDIAPVRSALALMDQETLPLRKEVAERGLEAAIRILRETLTAIPWAESIPRAADGGLTKGVLTKPVFP</sequence>
<gene>
    <name evidence="6" type="ORF">LCGC14_1496380</name>
</gene>
<dbReference type="InterPro" id="IPR000792">
    <property type="entry name" value="Tscrpt_reg_LuxR_C"/>
</dbReference>
<comment type="caution">
    <text evidence="6">The sequence shown here is derived from an EMBL/GenBank/DDBJ whole genome shotgun (WGS) entry which is preliminary data.</text>
</comment>
<feature type="region of interest" description="Disordered" evidence="4">
    <location>
        <begin position="1"/>
        <end position="23"/>
    </location>
</feature>
<feature type="non-terminal residue" evidence="6">
    <location>
        <position position="1"/>
    </location>
</feature>
<evidence type="ECO:0000313" key="6">
    <source>
        <dbReference type="EMBL" id="KKM64927.1"/>
    </source>
</evidence>
<dbReference type="GO" id="GO:0006355">
    <property type="term" value="P:regulation of DNA-templated transcription"/>
    <property type="evidence" value="ECO:0007669"/>
    <property type="project" value="InterPro"/>
</dbReference>
<dbReference type="InterPro" id="IPR016032">
    <property type="entry name" value="Sig_transdc_resp-reg_C-effctor"/>
</dbReference>
<organism evidence="6">
    <name type="scientific">marine sediment metagenome</name>
    <dbReference type="NCBI Taxonomy" id="412755"/>
    <lineage>
        <taxon>unclassified sequences</taxon>
        <taxon>metagenomes</taxon>
        <taxon>ecological metagenomes</taxon>
    </lineage>
</organism>
<dbReference type="EMBL" id="LAZR01010811">
    <property type="protein sequence ID" value="KKM64927.1"/>
    <property type="molecule type" value="Genomic_DNA"/>
</dbReference>
<evidence type="ECO:0000256" key="1">
    <source>
        <dbReference type="ARBA" id="ARBA00023015"/>
    </source>
</evidence>
<dbReference type="GO" id="GO:0003677">
    <property type="term" value="F:DNA binding"/>
    <property type="evidence" value="ECO:0007669"/>
    <property type="project" value="UniProtKB-KW"/>
</dbReference>
<protein>
    <recommendedName>
        <fullName evidence="5">HTH luxR-type domain-containing protein</fullName>
    </recommendedName>
</protein>
<dbReference type="PANTHER" id="PTHR44688">
    <property type="entry name" value="DNA-BINDING TRANSCRIPTIONAL ACTIVATOR DEVR_DOSR"/>
    <property type="match status" value="1"/>
</dbReference>
<evidence type="ECO:0000259" key="5">
    <source>
        <dbReference type="PROSITE" id="PS50043"/>
    </source>
</evidence>
<accession>A0A0F9M6V8</accession>
<evidence type="ECO:0000256" key="2">
    <source>
        <dbReference type="ARBA" id="ARBA00023125"/>
    </source>
</evidence>
<dbReference type="PROSITE" id="PS50043">
    <property type="entry name" value="HTH_LUXR_2"/>
    <property type="match status" value="1"/>
</dbReference>
<evidence type="ECO:0000256" key="4">
    <source>
        <dbReference type="SAM" id="MobiDB-lite"/>
    </source>
</evidence>
<keyword evidence="3" id="KW-0804">Transcription</keyword>
<proteinExistence type="predicted"/>
<dbReference type="SMART" id="SM00421">
    <property type="entry name" value="HTH_LUXR"/>
    <property type="match status" value="1"/>
</dbReference>
<reference evidence="6" key="1">
    <citation type="journal article" date="2015" name="Nature">
        <title>Complex archaea that bridge the gap between prokaryotes and eukaryotes.</title>
        <authorList>
            <person name="Spang A."/>
            <person name="Saw J.H."/>
            <person name="Jorgensen S.L."/>
            <person name="Zaremba-Niedzwiedzka K."/>
            <person name="Martijn J."/>
            <person name="Lind A.E."/>
            <person name="van Eijk R."/>
            <person name="Schleper C."/>
            <person name="Guy L."/>
            <person name="Ettema T.J."/>
        </authorList>
    </citation>
    <scope>NUCLEOTIDE SEQUENCE</scope>
</reference>
<dbReference type="InterPro" id="IPR036388">
    <property type="entry name" value="WH-like_DNA-bd_sf"/>
</dbReference>
<dbReference type="PANTHER" id="PTHR44688:SF16">
    <property type="entry name" value="DNA-BINDING TRANSCRIPTIONAL ACTIVATOR DEVR_DOSR"/>
    <property type="match status" value="1"/>
</dbReference>
<dbReference type="Pfam" id="PF00196">
    <property type="entry name" value="GerE"/>
    <property type="match status" value="1"/>
</dbReference>
<keyword evidence="2" id="KW-0238">DNA-binding</keyword>
<feature type="domain" description="HTH luxR-type" evidence="5">
    <location>
        <begin position="194"/>
        <end position="259"/>
    </location>
</feature>